<protein>
    <submittedName>
        <fullName evidence="1">Uncharacterized protein</fullName>
    </submittedName>
</protein>
<gene>
    <name evidence="1" type="ORF">VIS_S18CAA120024</name>
</gene>
<reference evidence="1" key="2">
    <citation type="submission" date="2012-02" db="EMBL/GenBank/DDBJ databases">
        <authorList>
            <person name="Genoscope - CEA"/>
        </authorList>
    </citation>
    <scope>NUCLEOTIDE SEQUENCE</scope>
</reference>
<reference evidence="1" key="1">
    <citation type="journal article" date="2012" name="Environ. Microbiol.">
        <title>Genomic content of uncultured Bacteroidetes from contrasting oceanic provinces in the North Atlantic Ocean.</title>
        <authorList>
            <person name="Gomez-Pereira P.R."/>
            <person name="Schuler M."/>
            <person name="Fuchs B.M."/>
            <person name="Bennke C."/>
            <person name="Teeling H."/>
            <person name="Waldmann J."/>
            <person name="Richter M."/>
            <person name="Barbe V."/>
            <person name="Bataille E."/>
            <person name="Glockner F.O."/>
            <person name="Amann R."/>
        </authorList>
    </citation>
    <scope>NUCLEOTIDE SEQUENCE</scope>
</reference>
<dbReference type="AlphaFoldDB" id="H6RFP0"/>
<accession>H6RFP0</accession>
<dbReference type="EMBL" id="FO117591">
    <property type="protein sequence ID" value="CCF99851.1"/>
    <property type="molecule type" value="Genomic_DNA"/>
</dbReference>
<organism evidence="1">
    <name type="scientific">uncultured Dokdonia sp</name>
    <dbReference type="NCBI Taxonomy" id="575653"/>
    <lineage>
        <taxon>Bacteria</taxon>
        <taxon>Pseudomonadati</taxon>
        <taxon>Bacteroidota</taxon>
        <taxon>Flavobacteriia</taxon>
        <taxon>Flavobacteriales</taxon>
        <taxon>Flavobacteriaceae</taxon>
        <taxon>Dokdonia</taxon>
        <taxon>environmental samples</taxon>
    </lineage>
</organism>
<evidence type="ECO:0000313" key="1">
    <source>
        <dbReference type="EMBL" id="CCF99851.1"/>
    </source>
</evidence>
<name>H6RFP0_9FLAO</name>
<sequence>MTTFFIVIGILVAVNFLLLQFSCNKGSEVETEEEE</sequence>
<proteinExistence type="predicted"/>